<dbReference type="EMBL" id="MU006784">
    <property type="protein sequence ID" value="KAF2640666.1"/>
    <property type="molecule type" value="Genomic_DNA"/>
</dbReference>
<protein>
    <submittedName>
        <fullName evidence="3">Uncharacterized protein</fullName>
    </submittedName>
</protein>
<feature type="coiled-coil region" evidence="1">
    <location>
        <begin position="86"/>
        <end position="157"/>
    </location>
</feature>
<feature type="coiled-coil region" evidence="1">
    <location>
        <begin position="249"/>
        <end position="283"/>
    </location>
</feature>
<dbReference type="OrthoDB" id="77953at2759"/>
<accession>A0A6A6RYQ6</accession>
<evidence type="ECO:0000256" key="2">
    <source>
        <dbReference type="SAM" id="MobiDB-lite"/>
    </source>
</evidence>
<sequence length="513" mass="57624">MSASADKPGIVDDVSTTPSSTDETLDDASQQNSKKRISIASSDLAVDAAKERAGIQVKLAKLKTENEERAREDRYRDRPQVQRDLIVRLREQCTQIMEQNAKLMEKEVKGKVDGADEVERLIKEMEVENKQLQEEEMEMIIRQMEAEAKQYEDFEIEMRNRRMKTESKVEFAHESASIHKVECEKSAKHEAELKKAATEHGAELQCAVAHYEAESKKIADAHNDELKKVSAEHDATLQTVTDTLNIEHKKTTANTLANHDAELAAAKEENARLTALLTQMETKLATATTPPPPQIRYTVDPVSKKKLAKFETQVPELIAKLADTENRLAETSAHLATRTHHHQLTLRDLAQHQHYISLRDQHMVTERTQMQVELLEIGTRQQLMSQKLGETEDKVGRLVLELEDAKEKLAASTQGCEGNADCRSCLLHLRTALRRANAYEQEAGRRLDIVWVEKHRVLEELALARVGVVCRCNSSWVARSETGEMEGGQDPLGADSDSGSDSKSEASEVNIII</sequence>
<feature type="region of interest" description="Disordered" evidence="2">
    <location>
        <begin position="1"/>
        <end position="36"/>
    </location>
</feature>
<evidence type="ECO:0000313" key="4">
    <source>
        <dbReference type="Proteomes" id="UP000799753"/>
    </source>
</evidence>
<name>A0A6A6RYQ6_9PLEO</name>
<organism evidence="3 4">
    <name type="scientific">Massarina eburnea CBS 473.64</name>
    <dbReference type="NCBI Taxonomy" id="1395130"/>
    <lineage>
        <taxon>Eukaryota</taxon>
        <taxon>Fungi</taxon>
        <taxon>Dikarya</taxon>
        <taxon>Ascomycota</taxon>
        <taxon>Pezizomycotina</taxon>
        <taxon>Dothideomycetes</taxon>
        <taxon>Pleosporomycetidae</taxon>
        <taxon>Pleosporales</taxon>
        <taxon>Massarineae</taxon>
        <taxon>Massarinaceae</taxon>
        <taxon>Massarina</taxon>
    </lineage>
</organism>
<feature type="region of interest" description="Disordered" evidence="2">
    <location>
        <begin position="481"/>
        <end position="513"/>
    </location>
</feature>
<dbReference type="AlphaFoldDB" id="A0A6A6RYQ6"/>
<reference evidence="3" key="1">
    <citation type="journal article" date="2020" name="Stud. Mycol.">
        <title>101 Dothideomycetes genomes: a test case for predicting lifestyles and emergence of pathogens.</title>
        <authorList>
            <person name="Haridas S."/>
            <person name="Albert R."/>
            <person name="Binder M."/>
            <person name="Bloem J."/>
            <person name="Labutti K."/>
            <person name="Salamov A."/>
            <person name="Andreopoulos B."/>
            <person name="Baker S."/>
            <person name="Barry K."/>
            <person name="Bills G."/>
            <person name="Bluhm B."/>
            <person name="Cannon C."/>
            <person name="Castanera R."/>
            <person name="Culley D."/>
            <person name="Daum C."/>
            <person name="Ezra D."/>
            <person name="Gonzalez J."/>
            <person name="Henrissat B."/>
            <person name="Kuo A."/>
            <person name="Liang C."/>
            <person name="Lipzen A."/>
            <person name="Lutzoni F."/>
            <person name="Magnuson J."/>
            <person name="Mondo S."/>
            <person name="Nolan M."/>
            <person name="Ohm R."/>
            <person name="Pangilinan J."/>
            <person name="Park H.-J."/>
            <person name="Ramirez L."/>
            <person name="Alfaro M."/>
            <person name="Sun H."/>
            <person name="Tritt A."/>
            <person name="Yoshinaga Y."/>
            <person name="Zwiers L.-H."/>
            <person name="Turgeon B."/>
            <person name="Goodwin S."/>
            <person name="Spatafora J."/>
            <person name="Crous P."/>
            <person name="Grigoriev I."/>
        </authorList>
    </citation>
    <scope>NUCLEOTIDE SEQUENCE</scope>
    <source>
        <strain evidence="3">CBS 473.64</strain>
    </source>
</reference>
<feature type="compositionally biased region" description="Polar residues" evidence="2">
    <location>
        <begin position="14"/>
        <end position="32"/>
    </location>
</feature>
<keyword evidence="4" id="KW-1185">Reference proteome</keyword>
<dbReference type="Proteomes" id="UP000799753">
    <property type="component" value="Unassembled WGS sequence"/>
</dbReference>
<keyword evidence="1" id="KW-0175">Coiled coil</keyword>
<proteinExistence type="predicted"/>
<gene>
    <name evidence="3" type="ORF">P280DRAFT_543438</name>
</gene>
<evidence type="ECO:0000313" key="3">
    <source>
        <dbReference type="EMBL" id="KAF2640666.1"/>
    </source>
</evidence>
<evidence type="ECO:0000256" key="1">
    <source>
        <dbReference type="SAM" id="Coils"/>
    </source>
</evidence>